<dbReference type="Gene3D" id="3.65.10.10">
    <property type="entry name" value="Enolpyruvate transferase domain"/>
    <property type="match status" value="2"/>
</dbReference>
<evidence type="ECO:0000256" key="5">
    <source>
        <dbReference type="ARBA" id="ARBA00022490"/>
    </source>
</evidence>
<gene>
    <name evidence="17" type="ORF">IAC95_00905</name>
</gene>
<dbReference type="SUPFAM" id="SSF51735">
    <property type="entry name" value="NAD(P)-binding Rossmann-fold domains"/>
    <property type="match status" value="1"/>
</dbReference>
<dbReference type="PROSITE" id="PS00885">
    <property type="entry name" value="EPSP_SYNTHASE_2"/>
    <property type="match status" value="1"/>
</dbReference>
<dbReference type="GO" id="GO:0008652">
    <property type="term" value="P:amino acid biosynthetic process"/>
    <property type="evidence" value="ECO:0007669"/>
    <property type="project" value="UniProtKB-KW"/>
</dbReference>
<dbReference type="GO" id="GO:0003866">
    <property type="term" value="F:3-phosphoshikimate 1-carboxyvinyltransferase activity"/>
    <property type="evidence" value="ECO:0007669"/>
    <property type="project" value="UniProtKB-EC"/>
</dbReference>
<dbReference type="CDD" id="cd01556">
    <property type="entry name" value="EPSP_synthase"/>
    <property type="match status" value="1"/>
</dbReference>
<organism evidence="17 18">
    <name type="scientific">Candidatus Fimimonas gallinarum</name>
    <dbReference type="NCBI Taxonomy" id="2840821"/>
    <lineage>
        <taxon>Bacteria</taxon>
        <taxon>Pseudomonadati</taxon>
        <taxon>Myxococcota</taxon>
        <taxon>Myxococcia</taxon>
        <taxon>Myxococcales</taxon>
        <taxon>Cystobacterineae</taxon>
        <taxon>Myxococcaceae</taxon>
        <taxon>Myxococcaceae incertae sedis</taxon>
        <taxon>Candidatus Fimimonas</taxon>
    </lineage>
</organism>
<protein>
    <recommendedName>
        <fullName evidence="11">5-enolpyruvylshikimate-3-phosphate synthase</fullName>
        <ecNumber evidence="4">1.1.1.25</ecNumber>
        <ecNumber evidence="3">2.5.1.19</ecNumber>
    </recommendedName>
</protein>
<dbReference type="InterPro" id="IPR036291">
    <property type="entry name" value="NAD(P)-bd_dom_sf"/>
</dbReference>
<dbReference type="InterPro" id="IPR001986">
    <property type="entry name" value="Enolpyruvate_Tfrase_dom"/>
</dbReference>
<accession>A0A9D1J7J1</accession>
<comment type="catalytic activity">
    <reaction evidence="12">
        <text>3-phosphoshikimate + phosphoenolpyruvate = 5-O-(1-carboxyvinyl)-3-phosphoshikimate + phosphate</text>
        <dbReference type="Rhea" id="RHEA:21256"/>
        <dbReference type="ChEBI" id="CHEBI:43474"/>
        <dbReference type="ChEBI" id="CHEBI:57701"/>
        <dbReference type="ChEBI" id="CHEBI:58702"/>
        <dbReference type="ChEBI" id="CHEBI:145989"/>
        <dbReference type="EC" id="2.5.1.19"/>
    </reaction>
    <physiologicalReaction direction="left-to-right" evidence="12">
        <dbReference type="Rhea" id="RHEA:21257"/>
    </physiologicalReaction>
</comment>
<dbReference type="AlphaFoldDB" id="A0A9D1J7J1"/>
<comment type="catalytic activity">
    <reaction evidence="13">
        <text>shikimate + NADP(+) = 3-dehydroshikimate + NADPH + H(+)</text>
        <dbReference type="Rhea" id="RHEA:17737"/>
        <dbReference type="ChEBI" id="CHEBI:15378"/>
        <dbReference type="ChEBI" id="CHEBI:16630"/>
        <dbReference type="ChEBI" id="CHEBI:36208"/>
        <dbReference type="ChEBI" id="CHEBI:57783"/>
        <dbReference type="ChEBI" id="CHEBI:58349"/>
        <dbReference type="EC" id="1.1.1.25"/>
    </reaction>
</comment>
<sequence>MINFTSQFAIKTNVSCGDKSLSHRALILAAIADGECLVKNLSPCSDVMSTVRCLRKLGAKITISGNTAHIVPIATPTAKTVLDCNNSGTTARLLAGLCAGLGVDAKFVGDQSLSRRPMARVLQPLSQMGARFATGKGMLFEMLPSRLSGCHVTSDVPSAQVKSAVLLAGLFADGETVFTENVPTRNHTENLLLHTGASLQVHGKEICIQKSRPHAFEISLPNDFSSVAYLIALCLLSGQQKVFCNVCVNERRIGMVKILQKSGAKITFLNNRKYFGEDVADILVEKSDLSPFRATYGEVCDAIDEIPVLASLAVATKGKHLFCNVSELKHKESDRIQAIIRTVCACGQRAFSEGENLCIESDGNVRQKPHFNALGDHRIAMSQAVLCLAVCGGGRVDNENFDVSFPDFLKAVGVHPLSFAVVGSNVKNSLSPLLMGVLSSRADVCCTYNAVQLPADVSDKKLLHCLDGFDGVNLTMPFKERVASLLGCNTKSVNTVGKNITPTSTDGYGIVRALQAHNVPLQGAKLWIVGAGGGAEACVEQLQKYGCDMQIVNRTQSRADALSRRYCLKKVENPQGVLSFVPECDFEQSLQLPSSVRFVLVSAYMGYSGLKAQALQRGLEFIDGREMLYHQGDASFALWTGKKVQNNFESFQKEWEK</sequence>
<dbReference type="EMBL" id="DVHL01000009">
    <property type="protein sequence ID" value="HIR65438.1"/>
    <property type="molecule type" value="Genomic_DNA"/>
</dbReference>
<dbReference type="GO" id="GO:0009073">
    <property type="term" value="P:aromatic amino acid family biosynthetic process"/>
    <property type="evidence" value="ECO:0007669"/>
    <property type="project" value="UniProtKB-KW"/>
</dbReference>
<dbReference type="PROSITE" id="PS00104">
    <property type="entry name" value="EPSP_SYNTHASE_1"/>
    <property type="match status" value="1"/>
</dbReference>
<keyword evidence="6" id="KW-0028">Amino-acid biosynthesis</keyword>
<dbReference type="PANTHER" id="PTHR21090:SF5">
    <property type="entry name" value="PENTAFUNCTIONAL AROM POLYPEPTIDE"/>
    <property type="match status" value="1"/>
</dbReference>
<keyword evidence="9" id="KW-0560">Oxidoreductase</keyword>
<dbReference type="GO" id="GO:0009423">
    <property type="term" value="P:chorismate biosynthetic process"/>
    <property type="evidence" value="ECO:0007669"/>
    <property type="project" value="TreeGrafter"/>
</dbReference>
<comment type="caution">
    <text evidence="17">The sequence shown here is derived from an EMBL/GenBank/DDBJ whole genome shotgun (WGS) entry which is preliminary data.</text>
</comment>
<dbReference type="EC" id="1.1.1.25" evidence="4"/>
<dbReference type="InterPro" id="IPR006264">
    <property type="entry name" value="EPSP_synthase"/>
</dbReference>
<evidence type="ECO:0000313" key="18">
    <source>
        <dbReference type="Proteomes" id="UP000824200"/>
    </source>
</evidence>
<dbReference type="Gene3D" id="3.40.50.10860">
    <property type="entry name" value="Leucine Dehydrogenase, chain A, domain 1"/>
    <property type="match status" value="1"/>
</dbReference>
<comment type="pathway">
    <text evidence="1">Metabolic intermediate biosynthesis; chorismate biosynthesis; chorismate from D-erythrose 4-phosphate and phosphoenolpyruvate: step 6/7.</text>
</comment>
<dbReference type="InterPro" id="IPR013792">
    <property type="entry name" value="RNA3'P_cycl/enolpyr_Trfase_a/b"/>
</dbReference>
<dbReference type="PANTHER" id="PTHR21090">
    <property type="entry name" value="AROM/DEHYDROQUINATE SYNTHASE"/>
    <property type="match status" value="1"/>
</dbReference>
<dbReference type="InterPro" id="IPR006151">
    <property type="entry name" value="Shikm_DH/Glu-tRNA_Rdtase"/>
</dbReference>
<dbReference type="SUPFAM" id="SSF55205">
    <property type="entry name" value="EPT/RTPC-like"/>
    <property type="match status" value="1"/>
</dbReference>
<evidence type="ECO:0000256" key="8">
    <source>
        <dbReference type="ARBA" id="ARBA00022857"/>
    </source>
</evidence>
<evidence type="ECO:0000256" key="10">
    <source>
        <dbReference type="ARBA" id="ARBA00023141"/>
    </source>
</evidence>
<dbReference type="Pfam" id="PF01488">
    <property type="entry name" value="Shikimate_DH"/>
    <property type="match status" value="1"/>
</dbReference>
<dbReference type="GO" id="GO:0004764">
    <property type="term" value="F:shikimate 3-dehydrogenase (NADP+) activity"/>
    <property type="evidence" value="ECO:0007669"/>
    <property type="project" value="UniProtKB-EC"/>
</dbReference>
<dbReference type="Gene3D" id="3.40.50.720">
    <property type="entry name" value="NAD(P)-binding Rossmann-like Domain"/>
    <property type="match status" value="1"/>
</dbReference>
<feature type="domain" description="Quinate/shikimate 5-dehydrogenase/glutamyl-tRNA reductase" evidence="15">
    <location>
        <begin position="520"/>
        <end position="567"/>
    </location>
</feature>
<evidence type="ECO:0000256" key="13">
    <source>
        <dbReference type="ARBA" id="ARBA00049442"/>
    </source>
</evidence>
<reference evidence="17" key="1">
    <citation type="submission" date="2020-10" db="EMBL/GenBank/DDBJ databases">
        <authorList>
            <person name="Gilroy R."/>
        </authorList>
    </citation>
    <scope>NUCLEOTIDE SEQUENCE</scope>
    <source>
        <strain evidence="17">CHK121-14286</strain>
    </source>
</reference>
<evidence type="ECO:0000259" key="14">
    <source>
        <dbReference type="Pfam" id="PF00275"/>
    </source>
</evidence>
<evidence type="ECO:0000256" key="2">
    <source>
        <dbReference type="ARBA" id="ARBA00009948"/>
    </source>
</evidence>
<evidence type="ECO:0000313" key="17">
    <source>
        <dbReference type="EMBL" id="HIR65438.1"/>
    </source>
</evidence>
<evidence type="ECO:0000256" key="3">
    <source>
        <dbReference type="ARBA" id="ARBA00012450"/>
    </source>
</evidence>
<dbReference type="Proteomes" id="UP000824200">
    <property type="component" value="Unassembled WGS sequence"/>
</dbReference>
<comment type="similarity">
    <text evidence="2">Belongs to the EPSP synthase family.</text>
</comment>
<dbReference type="InterPro" id="IPR046346">
    <property type="entry name" value="Aminoacid_DH-like_N_sf"/>
</dbReference>
<feature type="domain" description="Shikimate dehydrogenase substrate binding N-terminal" evidence="16">
    <location>
        <begin position="421"/>
        <end position="488"/>
    </location>
</feature>
<keyword evidence="8" id="KW-0521">NADP</keyword>
<evidence type="ECO:0000259" key="15">
    <source>
        <dbReference type="Pfam" id="PF01488"/>
    </source>
</evidence>
<dbReference type="InterPro" id="IPR036968">
    <property type="entry name" value="Enolpyruvate_Tfrase_sf"/>
</dbReference>
<evidence type="ECO:0000256" key="1">
    <source>
        <dbReference type="ARBA" id="ARBA00004811"/>
    </source>
</evidence>
<keyword evidence="5" id="KW-0963">Cytoplasm</keyword>
<dbReference type="InterPro" id="IPR013708">
    <property type="entry name" value="Shikimate_DH-bd_N"/>
</dbReference>
<dbReference type="EC" id="2.5.1.19" evidence="3"/>
<evidence type="ECO:0000256" key="7">
    <source>
        <dbReference type="ARBA" id="ARBA00022679"/>
    </source>
</evidence>
<evidence type="ECO:0000256" key="4">
    <source>
        <dbReference type="ARBA" id="ARBA00012962"/>
    </source>
</evidence>
<dbReference type="InterPro" id="IPR023193">
    <property type="entry name" value="EPSP_synthase_CS"/>
</dbReference>
<dbReference type="Pfam" id="PF08501">
    <property type="entry name" value="Shikimate_dh_N"/>
    <property type="match status" value="1"/>
</dbReference>
<evidence type="ECO:0000256" key="9">
    <source>
        <dbReference type="ARBA" id="ARBA00023002"/>
    </source>
</evidence>
<evidence type="ECO:0000256" key="12">
    <source>
        <dbReference type="ARBA" id="ARBA00044633"/>
    </source>
</evidence>
<name>A0A9D1J7J1_9BACT</name>
<dbReference type="FunFam" id="3.65.10.10:FF:000005">
    <property type="entry name" value="3-phosphoshikimate 1-carboxyvinyltransferase"/>
    <property type="match status" value="1"/>
</dbReference>
<keyword evidence="10" id="KW-0057">Aromatic amino acid biosynthesis</keyword>
<dbReference type="SUPFAM" id="SSF53223">
    <property type="entry name" value="Aminoacid dehydrogenase-like, N-terminal domain"/>
    <property type="match status" value="1"/>
</dbReference>
<evidence type="ECO:0000256" key="6">
    <source>
        <dbReference type="ARBA" id="ARBA00022605"/>
    </source>
</evidence>
<feature type="domain" description="Enolpyruvate transferase" evidence="14">
    <location>
        <begin position="16"/>
        <end position="410"/>
    </location>
</feature>
<evidence type="ECO:0000256" key="11">
    <source>
        <dbReference type="ARBA" id="ARBA00030046"/>
    </source>
</evidence>
<dbReference type="Pfam" id="PF00275">
    <property type="entry name" value="EPSP_synthase"/>
    <property type="match status" value="1"/>
</dbReference>
<evidence type="ECO:0000259" key="16">
    <source>
        <dbReference type="Pfam" id="PF08501"/>
    </source>
</evidence>
<proteinExistence type="inferred from homology"/>
<keyword evidence="7" id="KW-0808">Transferase</keyword>
<reference evidence="17" key="2">
    <citation type="journal article" date="2021" name="PeerJ">
        <title>Extensive microbial diversity within the chicken gut microbiome revealed by metagenomics and culture.</title>
        <authorList>
            <person name="Gilroy R."/>
            <person name="Ravi A."/>
            <person name="Getino M."/>
            <person name="Pursley I."/>
            <person name="Horton D.L."/>
            <person name="Alikhan N.F."/>
            <person name="Baker D."/>
            <person name="Gharbi K."/>
            <person name="Hall N."/>
            <person name="Watson M."/>
            <person name="Adriaenssens E.M."/>
            <person name="Foster-Nyarko E."/>
            <person name="Jarju S."/>
            <person name="Secka A."/>
            <person name="Antonio M."/>
            <person name="Oren A."/>
            <person name="Chaudhuri R.R."/>
            <person name="La Ragione R."/>
            <person name="Hildebrand F."/>
            <person name="Pallen M.J."/>
        </authorList>
    </citation>
    <scope>NUCLEOTIDE SEQUENCE</scope>
    <source>
        <strain evidence="17">CHK121-14286</strain>
    </source>
</reference>